<evidence type="ECO:0000256" key="1">
    <source>
        <dbReference type="SAM" id="SignalP"/>
    </source>
</evidence>
<name>A0A0A9GWW4_ARUDO</name>
<keyword evidence="1" id="KW-0732">Signal</keyword>
<organism evidence="2">
    <name type="scientific">Arundo donax</name>
    <name type="common">Giant reed</name>
    <name type="synonym">Donax arundinaceus</name>
    <dbReference type="NCBI Taxonomy" id="35708"/>
    <lineage>
        <taxon>Eukaryota</taxon>
        <taxon>Viridiplantae</taxon>
        <taxon>Streptophyta</taxon>
        <taxon>Embryophyta</taxon>
        <taxon>Tracheophyta</taxon>
        <taxon>Spermatophyta</taxon>
        <taxon>Magnoliopsida</taxon>
        <taxon>Liliopsida</taxon>
        <taxon>Poales</taxon>
        <taxon>Poaceae</taxon>
        <taxon>PACMAD clade</taxon>
        <taxon>Arundinoideae</taxon>
        <taxon>Arundineae</taxon>
        <taxon>Arundo</taxon>
    </lineage>
</organism>
<feature type="signal peptide" evidence="1">
    <location>
        <begin position="1"/>
        <end position="29"/>
    </location>
</feature>
<protein>
    <recommendedName>
        <fullName evidence="3">Secreted protein</fullName>
    </recommendedName>
</protein>
<proteinExistence type="predicted"/>
<evidence type="ECO:0000313" key="2">
    <source>
        <dbReference type="EMBL" id="JAE29022.1"/>
    </source>
</evidence>
<sequence length="80" mass="9196">MWWRITEGHTTSLLLSLLTYTYSSRLSQASRFTISNFLSTSLCYKGANHVLIYRLFGTVATVTDIATVPTYMYSSYYTRC</sequence>
<reference evidence="2" key="1">
    <citation type="submission" date="2014-09" db="EMBL/GenBank/DDBJ databases">
        <authorList>
            <person name="Magalhaes I.L.F."/>
            <person name="Oliveira U."/>
            <person name="Santos F.R."/>
            <person name="Vidigal T.H.D.A."/>
            <person name="Brescovit A.D."/>
            <person name="Santos A.J."/>
        </authorList>
    </citation>
    <scope>NUCLEOTIDE SEQUENCE</scope>
    <source>
        <tissue evidence="2">Shoot tissue taken approximately 20 cm above the soil surface</tissue>
    </source>
</reference>
<evidence type="ECO:0008006" key="3">
    <source>
        <dbReference type="Google" id="ProtNLM"/>
    </source>
</evidence>
<dbReference type="EMBL" id="GBRH01168874">
    <property type="protein sequence ID" value="JAE29022.1"/>
    <property type="molecule type" value="Transcribed_RNA"/>
</dbReference>
<reference evidence="2" key="2">
    <citation type="journal article" date="2015" name="Data Brief">
        <title>Shoot transcriptome of the giant reed, Arundo donax.</title>
        <authorList>
            <person name="Barrero R.A."/>
            <person name="Guerrero F.D."/>
            <person name="Moolhuijzen P."/>
            <person name="Goolsby J.A."/>
            <person name="Tidwell J."/>
            <person name="Bellgard S.E."/>
            <person name="Bellgard M.I."/>
        </authorList>
    </citation>
    <scope>NUCLEOTIDE SEQUENCE</scope>
    <source>
        <tissue evidence="2">Shoot tissue taken approximately 20 cm above the soil surface</tissue>
    </source>
</reference>
<accession>A0A0A9GWW4</accession>
<feature type="chain" id="PRO_5002045061" description="Secreted protein" evidence="1">
    <location>
        <begin position="30"/>
        <end position="80"/>
    </location>
</feature>
<dbReference type="AlphaFoldDB" id="A0A0A9GWW4"/>